<evidence type="ECO:0000256" key="8">
    <source>
        <dbReference type="ARBA" id="ARBA00023125"/>
    </source>
</evidence>
<dbReference type="RefSeq" id="WP_102712913.1">
    <property type="nucleotide sequence ID" value="NZ_PJKA01000006.1"/>
</dbReference>
<dbReference type="OrthoDB" id="9791355at2"/>
<evidence type="ECO:0000256" key="11">
    <source>
        <dbReference type="ARBA" id="ARBA00023211"/>
    </source>
</evidence>
<evidence type="ECO:0000256" key="1">
    <source>
        <dbReference type="ARBA" id="ARBA00004496"/>
    </source>
</evidence>
<evidence type="ECO:0000256" key="4">
    <source>
        <dbReference type="ARBA" id="ARBA00022386"/>
    </source>
</evidence>
<evidence type="ECO:0000256" key="7">
    <source>
        <dbReference type="ARBA" id="ARBA00023015"/>
    </source>
</evidence>
<dbReference type="EMBL" id="PJKA01000006">
    <property type="protein sequence ID" value="PNC19030.1"/>
    <property type="molecule type" value="Genomic_DNA"/>
</dbReference>
<evidence type="ECO:0000259" key="14">
    <source>
        <dbReference type="PROSITE" id="PS50944"/>
    </source>
</evidence>
<keyword evidence="7" id="KW-0805">Transcription regulation</keyword>
<keyword evidence="9" id="KW-0010">Activator</keyword>
<dbReference type="InterPro" id="IPR036421">
    <property type="entry name" value="Fe_dep_repressor_sf"/>
</dbReference>
<protein>
    <recommendedName>
        <fullName evidence="4">Transcriptional regulator MntR</fullName>
    </recommendedName>
    <alternativeName>
        <fullName evidence="13">Manganese transport regulator</fullName>
    </alternativeName>
</protein>
<dbReference type="InterPro" id="IPR038157">
    <property type="entry name" value="FeoA_core_dom"/>
</dbReference>
<evidence type="ECO:0000256" key="2">
    <source>
        <dbReference type="ARBA" id="ARBA00007871"/>
    </source>
</evidence>
<dbReference type="Pfam" id="PF01325">
    <property type="entry name" value="Fe_dep_repress"/>
    <property type="match status" value="1"/>
</dbReference>
<organism evidence="15 16">
    <name type="scientific">Akkermansia muciniphila</name>
    <dbReference type="NCBI Taxonomy" id="239935"/>
    <lineage>
        <taxon>Bacteria</taxon>
        <taxon>Pseudomonadati</taxon>
        <taxon>Verrucomicrobiota</taxon>
        <taxon>Verrucomicrobiia</taxon>
        <taxon>Verrucomicrobiales</taxon>
        <taxon>Akkermansiaceae</taxon>
        <taxon>Akkermansia</taxon>
    </lineage>
</organism>
<dbReference type="PANTHER" id="PTHR33238:SF11">
    <property type="entry name" value="TRANSCRIPTIONAL REGULATOR MNTR"/>
    <property type="match status" value="1"/>
</dbReference>
<dbReference type="GO" id="GO:0003700">
    <property type="term" value="F:DNA-binding transcription factor activity"/>
    <property type="evidence" value="ECO:0007669"/>
    <property type="project" value="InterPro"/>
</dbReference>
<dbReference type="GO" id="GO:0046983">
    <property type="term" value="F:protein dimerization activity"/>
    <property type="evidence" value="ECO:0007669"/>
    <property type="project" value="InterPro"/>
</dbReference>
<dbReference type="InterPro" id="IPR001367">
    <property type="entry name" value="Fe_dep_repressor"/>
</dbReference>
<dbReference type="Proteomes" id="UP000236000">
    <property type="component" value="Unassembled WGS sequence"/>
</dbReference>
<keyword evidence="10" id="KW-0804">Transcription</keyword>
<evidence type="ECO:0000256" key="5">
    <source>
        <dbReference type="ARBA" id="ARBA00022490"/>
    </source>
</evidence>
<evidence type="ECO:0000256" key="10">
    <source>
        <dbReference type="ARBA" id="ARBA00023163"/>
    </source>
</evidence>
<dbReference type="PANTHER" id="PTHR33238">
    <property type="entry name" value="IRON (METAL) DEPENDENT REPRESSOR, DTXR FAMILY"/>
    <property type="match status" value="1"/>
</dbReference>
<dbReference type="Gene3D" id="1.10.60.10">
    <property type="entry name" value="Iron dependent repressor, metal binding and dimerisation domain"/>
    <property type="match status" value="1"/>
</dbReference>
<evidence type="ECO:0000256" key="12">
    <source>
        <dbReference type="ARBA" id="ARBA00025185"/>
    </source>
</evidence>
<dbReference type="Gene3D" id="1.10.10.10">
    <property type="entry name" value="Winged helix-like DNA-binding domain superfamily/Winged helix DNA-binding domain"/>
    <property type="match status" value="1"/>
</dbReference>
<dbReference type="GO" id="GO:0046914">
    <property type="term" value="F:transition metal ion binding"/>
    <property type="evidence" value="ECO:0007669"/>
    <property type="project" value="InterPro"/>
</dbReference>
<dbReference type="InterPro" id="IPR007167">
    <property type="entry name" value="Fe-transptr_FeoA-like"/>
</dbReference>
<reference evidence="15 16" key="1">
    <citation type="journal article" date="2017" name="BMC Genomics">
        <title>Genome sequencing of 39 Akkermansia muciniphila isolates reveals its population structure, genomic and functional diverisity, and global distribution in mammalian gut microbiotas.</title>
        <authorList>
            <person name="Guo X."/>
            <person name="Li S."/>
            <person name="Zhang J."/>
            <person name="Wu F."/>
            <person name="Li X."/>
            <person name="Wu D."/>
            <person name="Zhang M."/>
            <person name="Ou Z."/>
            <person name="Jie Z."/>
            <person name="Yan Q."/>
            <person name="Li P."/>
            <person name="Yi J."/>
            <person name="Peng Y."/>
        </authorList>
    </citation>
    <scope>NUCLEOTIDE SEQUENCE [LARGE SCALE GENOMIC DNA]</scope>
    <source>
        <strain evidence="15 16">GP24</strain>
    </source>
</reference>
<evidence type="ECO:0000256" key="6">
    <source>
        <dbReference type="ARBA" id="ARBA00022491"/>
    </source>
</evidence>
<evidence type="ECO:0000256" key="3">
    <source>
        <dbReference type="ARBA" id="ARBA00011738"/>
    </source>
</evidence>
<dbReference type="SUPFAM" id="SSF47979">
    <property type="entry name" value="Iron-dependent repressor protein, dimerization domain"/>
    <property type="match status" value="1"/>
</dbReference>
<comment type="caution">
    <text evidence="15">The sequence shown here is derived from an EMBL/GenBank/DDBJ whole genome shotgun (WGS) entry which is preliminary data.</text>
</comment>
<comment type="function">
    <text evidence="12">In the presence of manganese, represses expression of mntH and mntS. Up-regulates expression of mntP.</text>
</comment>
<proteinExistence type="inferred from homology"/>
<comment type="similarity">
    <text evidence="2">Belongs to the DtxR/MntR family.</text>
</comment>
<dbReference type="Pfam" id="PF04023">
    <property type="entry name" value="FeoA"/>
    <property type="match status" value="1"/>
</dbReference>
<dbReference type="Pfam" id="PF02742">
    <property type="entry name" value="Fe_dep_repr_C"/>
    <property type="match status" value="1"/>
</dbReference>
<keyword evidence="5" id="KW-0963">Cytoplasm</keyword>
<dbReference type="InterPro" id="IPR036390">
    <property type="entry name" value="WH_DNA-bd_sf"/>
</dbReference>
<dbReference type="AlphaFoldDB" id="A0A2N8HFI1"/>
<accession>A0A2N8HFI1</accession>
<evidence type="ECO:0000256" key="13">
    <source>
        <dbReference type="ARBA" id="ARBA00032593"/>
    </source>
</evidence>
<dbReference type="SMART" id="SM00529">
    <property type="entry name" value="HTH_DTXR"/>
    <property type="match status" value="1"/>
</dbReference>
<dbReference type="PROSITE" id="PS50944">
    <property type="entry name" value="HTH_DTXR"/>
    <property type="match status" value="1"/>
</dbReference>
<sequence>MTSSREDYLKAIARLQQNAERVNNRHIADDLGVSAASVSEIIRKMEKEGLVKSVEKRSIRLTRKGEEAAVRLVRIHRLWEVFLVDHLGYAWEDVHEEAEKLEHAASPQLMEKLDRFLGYPEMCPHGRKIPGRRNQEPREGPLSRLSDLPAGIPAVVRRVPESKELLELLASCGIRLHEKVALLEEGAHCGAFLVEAREGRRFELPAAAADAILVEISA</sequence>
<evidence type="ECO:0000313" key="15">
    <source>
        <dbReference type="EMBL" id="PNC19030.1"/>
    </source>
</evidence>
<dbReference type="GO" id="GO:0005737">
    <property type="term" value="C:cytoplasm"/>
    <property type="evidence" value="ECO:0007669"/>
    <property type="project" value="UniProtKB-SubCell"/>
</dbReference>
<evidence type="ECO:0000313" key="16">
    <source>
        <dbReference type="Proteomes" id="UP000236000"/>
    </source>
</evidence>
<dbReference type="InterPro" id="IPR050536">
    <property type="entry name" value="DtxR_MntR_Metal-Reg"/>
</dbReference>
<gene>
    <name evidence="15" type="ORF">CXU22_04395</name>
</gene>
<dbReference type="GO" id="GO:0003677">
    <property type="term" value="F:DNA binding"/>
    <property type="evidence" value="ECO:0007669"/>
    <property type="project" value="UniProtKB-KW"/>
</dbReference>
<keyword evidence="8" id="KW-0238">DNA-binding</keyword>
<keyword evidence="11" id="KW-0464">Manganese</keyword>
<comment type="subcellular location">
    <subcellularLocation>
        <location evidence="1">Cytoplasm</location>
    </subcellularLocation>
</comment>
<dbReference type="InterPro" id="IPR022687">
    <property type="entry name" value="HTH_DTXR"/>
</dbReference>
<dbReference type="SUPFAM" id="SSF46785">
    <property type="entry name" value="Winged helix' DNA-binding domain"/>
    <property type="match status" value="1"/>
</dbReference>
<feature type="domain" description="HTH dtxR-type" evidence="14">
    <location>
        <begin position="1"/>
        <end position="62"/>
    </location>
</feature>
<name>A0A2N8HFI1_9BACT</name>
<dbReference type="InterPro" id="IPR036388">
    <property type="entry name" value="WH-like_DNA-bd_sf"/>
</dbReference>
<dbReference type="InterPro" id="IPR022689">
    <property type="entry name" value="Iron_dep_repressor"/>
</dbReference>
<keyword evidence="6" id="KW-0678">Repressor</keyword>
<evidence type="ECO:0000256" key="9">
    <source>
        <dbReference type="ARBA" id="ARBA00023159"/>
    </source>
</evidence>
<dbReference type="Gene3D" id="2.30.30.90">
    <property type="match status" value="1"/>
</dbReference>
<comment type="subunit">
    <text evidence="3">Homodimer.</text>
</comment>